<evidence type="ECO:0000313" key="11">
    <source>
        <dbReference type="Proteomes" id="UP000621436"/>
    </source>
</evidence>
<proteinExistence type="inferred from homology"/>
<feature type="domain" description="Type II secretion system protein GspF" evidence="9">
    <location>
        <begin position="281"/>
        <end position="403"/>
    </location>
</feature>
<reference evidence="10" key="1">
    <citation type="submission" date="2020-11" db="EMBL/GenBank/DDBJ databases">
        <title>Halonatronomonas betainensis gen. nov., sp. nov. a novel haloalkaliphilic representative of the family Halanaerobiacae capable of betaine degradation.</title>
        <authorList>
            <person name="Boltyanskaya Y."/>
            <person name="Kevbrin V."/>
            <person name="Detkova E."/>
            <person name="Grouzdev D.S."/>
            <person name="Koziaeva V."/>
            <person name="Zhilina T."/>
        </authorList>
    </citation>
    <scope>NUCLEOTIDE SEQUENCE</scope>
    <source>
        <strain evidence="10">Z-7014</strain>
    </source>
</reference>
<dbReference type="InterPro" id="IPR042094">
    <property type="entry name" value="T2SS_GspF_sf"/>
</dbReference>
<feature type="domain" description="Type II secretion system protein GspF" evidence="9">
    <location>
        <begin position="78"/>
        <end position="201"/>
    </location>
</feature>
<keyword evidence="6 8" id="KW-1133">Transmembrane helix</keyword>
<dbReference type="PRINTS" id="PR00812">
    <property type="entry name" value="BCTERIALGSPF"/>
</dbReference>
<keyword evidence="3" id="KW-1003">Cell membrane</keyword>
<comment type="subcellular location">
    <subcellularLocation>
        <location evidence="1">Cell inner membrane</location>
        <topology evidence="1">Multi-pass membrane protein</topology>
    </subcellularLocation>
</comment>
<comment type="similarity">
    <text evidence="2">Belongs to the GSP F family.</text>
</comment>
<evidence type="ECO:0000256" key="7">
    <source>
        <dbReference type="ARBA" id="ARBA00023136"/>
    </source>
</evidence>
<evidence type="ECO:0000256" key="1">
    <source>
        <dbReference type="ARBA" id="ARBA00004429"/>
    </source>
</evidence>
<evidence type="ECO:0000256" key="2">
    <source>
        <dbReference type="ARBA" id="ARBA00005745"/>
    </source>
</evidence>
<keyword evidence="11" id="KW-1185">Reference proteome</keyword>
<evidence type="ECO:0000256" key="3">
    <source>
        <dbReference type="ARBA" id="ARBA00022475"/>
    </source>
</evidence>
<accession>A0A931AU60</accession>
<dbReference type="GO" id="GO:0015628">
    <property type="term" value="P:protein secretion by the type II secretion system"/>
    <property type="evidence" value="ECO:0007669"/>
    <property type="project" value="TreeGrafter"/>
</dbReference>
<dbReference type="PANTHER" id="PTHR30012:SF0">
    <property type="entry name" value="TYPE II SECRETION SYSTEM PROTEIN F-RELATED"/>
    <property type="match status" value="1"/>
</dbReference>
<name>A0A931AU60_9FIRM</name>
<keyword evidence="5 8" id="KW-0812">Transmembrane</keyword>
<feature type="transmembrane region" description="Helical" evidence="8">
    <location>
        <begin position="384"/>
        <end position="408"/>
    </location>
</feature>
<evidence type="ECO:0000256" key="8">
    <source>
        <dbReference type="SAM" id="Phobius"/>
    </source>
</evidence>
<evidence type="ECO:0000259" key="9">
    <source>
        <dbReference type="Pfam" id="PF00482"/>
    </source>
</evidence>
<evidence type="ECO:0000256" key="6">
    <source>
        <dbReference type="ARBA" id="ARBA00022989"/>
    </source>
</evidence>
<feature type="transmembrane region" description="Helical" evidence="8">
    <location>
        <begin position="220"/>
        <end position="246"/>
    </location>
</feature>
<feature type="transmembrane region" description="Helical" evidence="8">
    <location>
        <begin position="177"/>
        <end position="200"/>
    </location>
</feature>
<evidence type="ECO:0000313" key="10">
    <source>
        <dbReference type="EMBL" id="MBF8436719.1"/>
    </source>
</evidence>
<protein>
    <submittedName>
        <fullName evidence="10">Type II secretion system F family protein</fullName>
    </submittedName>
</protein>
<dbReference type="InterPro" id="IPR018076">
    <property type="entry name" value="T2SS_GspF_dom"/>
</dbReference>
<evidence type="ECO:0000256" key="5">
    <source>
        <dbReference type="ARBA" id="ARBA00022692"/>
    </source>
</evidence>
<dbReference type="GO" id="GO:0005886">
    <property type="term" value="C:plasma membrane"/>
    <property type="evidence" value="ECO:0007669"/>
    <property type="project" value="UniProtKB-SubCell"/>
</dbReference>
<dbReference type="EMBL" id="JADPIE010000003">
    <property type="protein sequence ID" value="MBF8436719.1"/>
    <property type="molecule type" value="Genomic_DNA"/>
</dbReference>
<dbReference type="Pfam" id="PF00482">
    <property type="entry name" value="T2SSF"/>
    <property type="match status" value="2"/>
</dbReference>
<dbReference type="RefSeq" id="WP_270453631.1">
    <property type="nucleotide sequence ID" value="NZ_JADPIE010000003.1"/>
</dbReference>
<dbReference type="Gene3D" id="1.20.81.30">
    <property type="entry name" value="Type II secretion system (T2SS), domain F"/>
    <property type="match status" value="2"/>
</dbReference>
<dbReference type="FunFam" id="1.20.81.30:FF:000001">
    <property type="entry name" value="Type II secretion system protein F"/>
    <property type="match status" value="2"/>
</dbReference>
<organism evidence="10 11">
    <name type="scientific">Halonatronomonas betaini</name>
    <dbReference type="NCBI Taxonomy" id="2778430"/>
    <lineage>
        <taxon>Bacteria</taxon>
        <taxon>Bacillati</taxon>
        <taxon>Bacillota</taxon>
        <taxon>Clostridia</taxon>
        <taxon>Halanaerobiales</taxon>
        <taxon>Halarsenatibacteraceae</taxon>
        <taxon>Halonatronomonas</taxon>
    </lineage>
</organism>
<gene>
    <name evidence="10" type="ORF">I0Q91_06510</name>
</gene>
<dbReference type="AlphaFoldDB" id="A0A931AU60"/>
<dbReference type="Proteomes" id="UP000621436">
    <property type="component" value="Unassembled WGS sequence"/>
</dbReference>
<keyword evidence="4" id="KW-0997">Cell inner membrane</keyword>
<evidence type="ECO:0000256" key="4">
    <source>
        <dbReference type="ARBA" id="ARBA00022519"/>
    </source>
</evidence>
<comment type="caution">
    <text evidence="10">The sequence shown here is derived from an EMBL/GenBank/DDBJ whole genome shotgun (WGS) entry which is preliminary data.</text>
</comment>
<sequence>MSPEFNYQARRKNGELVGGELSAGARDDVARQLRDRGLYIVSISEKESEKSGGLFGNIELEELKFWEHGFSIAELAYFSQQFSVLIAAGIPLVGSLEIMRDQVDKKHVKEMLGEVISDVEAGETLTEAFKKHPDYFPSLFIHLIKAGETGGVLDEVLAELVEYYRRRDKINKEVKSALYYPAAVLGVGLIAVLILIGFVLPSITDMLVGLGGDLPLPTVILIGVTNFVNSYWWIMLIGIILIVLGIRSYKNTPRGKRNFDKLILKVPVVGDLIMKITISRFASTLSLLMKSGVNIMNALPVLEDVVGNEVYADILIETRSRVREGVNMSQPLAKSEEFPPMVIQMIKVGEETGNMEEMLNRLSDFYDVEVEAAIDGSISLIEPFLIVMLAIVVGGIVASVLLPLFGVYTAI</sequence>
<keyword evidence="7 8" id="KW-0472">Membrane</keyword>
<dbReference type="PANTHER" id="PTHR30012">
    <property type="entry name" value="GENERAL SECRETION PATHWAY PROTEIN"/>
    <property type="match status" value="1"/>
</dbReference>
<dbReference type="InterPro" id="IPR003004">
    <property type="entry name" value="GspF/PilC"/>
</dbReference>